<accession>A0A504YMH4</accession>
<protein>
    <submittedName>
        <fullName evidence="4">Uncharacterized protein</fullName>
    </submittedName>
</protein>
<name>A0A504YMH4_FASGI</name>
<keyword evidence="3" id="KW-0732">Signal</keyword>
<keyword evidence="2" id="KW-1133">Transmembrane helix</keyword>
<dbReference type="Proteomes" id="UP000316759">
    <property type="component" value="Unassembled WGS sequence"/>
</dbReference>
<evidence type="ECO:0000313" key="5">
    <source>
        <dbReference type="Proteomes" id="UP000316759"/>
    </source>
</evidence>
<keyword evidence="2" id="KW-0472">Membrane</keyword>
<feature type="transmembrane region" description="Helical" evidence="2">
    <location>
        <begin position="44"/>
        <end position="69"/>
    </location>
</feature>
<feature type="signal peptide" evidence="3">
    <location>
        <begin position="1"/>
        <end position="28"/>
    </location>
</feature>
<proteinExistence type="predicted"/>
<organism evidence="4 5">
    <name type="scientific">Fasciola gigantica</name>
    <name type="common">Giant liver fluke</name>
    <dbReference type="NCBI Taxonomy" id="46835"/>
    <lineage>
        <taxon>Eukaryota</taxon>
        <taxon>Metazoa</taxon>
        <taxon>Spiralia</taxon>
        <taxon>Lophotrochozoa</taxon>
        <taxon>Platyhelminthes</taxon>
        <taxon>Trematoda</taxon>
        <taxon>Digenea</taxon>
        <taxon>Plagiorchiida</taxon>
        <taxon>Echinostomata</taxon>
        <taxon>Echinostomatoidea</taxon>
        <taxon>Fasciolidae</taxon>
        <taxon>Fasciola</taxon>
    </lineage>
</organism>
<evidence type="ECO:0000313" key="4">
    <source>
        <dbReference type="EMBL" id="TPP59238.1"/>
    </source>
</evidence>
<reference evidence="4 5" key="1">
    <citation type="submission" date="2019-04" db="EMBL/GenBank/DDBJ databases">
        <title>Annotation for the trematode Fasciola gigantica.</title>
        <authorList>
            <person name="Choi Y.-J."/>
        </authorList>
    </citation>
    <scope>NUCLEOTIDE SEQUENCE [LARGE SCALE GENOMIC DNA]</scope>
    <source>
        <strain evidence="4">Uganda_cow_1</strain>
    </source>
</reference>
<keyword evidence="2" id="KW-0812">Transmembrane</keyword>
<feature type="compositionally biased region" description="Polar residues" evidence="1">
    <location>
        <begin position="85"/>
        <end position="97"/>
    </location>
</feature>
<comment type="caution">
    <text evidence="4">The sequence shown here is derived from an EMBL/GenBank/DDBJ whole genome shotgun (WGS) entry which is preliminary data.</text>
</comment>
<feature type="region of interest" description="Disordered" evidence="1">
    <location>
        <begin position="85"/>
        <end position="144"/>
    </location>
</feature>
<gene>
    <name evidence="4" type="ORF">FGIG_04375</name>
</gene>
<keyword evidence="5" id="KW-1185">Reference proteome</keyword>
<sequence length="144" mass="15634">MCCAWSSVGFISLLRILSFILTLHISEAGEHYHYHDDFEMPPTFIVAVAVSVIVVVGAIVAVIVIVTVLKRRKKAMGTITSANYQPGSGLYPNQQLQDFDLPPGYSETLPPPYPSQSGFPTYPPPYPTTSGSISQPTVPPMPRG</sequence>
<feature type="chain" id="PRO_5021227803" evidence="3">
    <location>
        <begin position="29"/>
        <end position="144"/>
    </location>
</feature>
<evidence type="ECO:0000256" key="2">
    <source>
        <dbReference type="SAM" id="Phobius"/>
    </source>
</evidence>
<evidence type="ECO:0000256" key="1">
    <source>
        <dbReference type="SAM" id="MobiDB-lite"/>
    </source>
</evidence>
<dbReference type="AlphaFoldDB" id="A0A504YMH4"/>
<evidence type="ECO:0000256" key="3">
    <source>
        <dbReference type="SAM" id="SignalP"/>
    </source>
</evidence>
<dbReference type="EMBL" id="SUNJ01010959">
    <property type="protein sequence ID" value="TPP59238.1"/>
    <property type="molecule type" value="Genomic_DNA"/>
</dbReference>